<sequence length="437" mass="47299">MVEEGDAVPRKHDTESEPRYSEHADCIDQGPESEDIAAVSALPTSMMTFCVQTLPMLVMAAAGLLLSGRELDRISRWGVFRAVDKFLILVPVMLNLKGNLELNLTLRMSTASNMGELDNRRTRQTLVRGNLALLQSQALIIACLAGALSFLFGHDWNTTEEAMESFVSDTNATIESVSPSGVISSLVSRGIHLPNRPNVDRALRLRNGYLEFFMIVAVSMMSASFSSAIQGTCLCALVVWSRRYKIDPDQCVVPFAGSLGDLTTLTILGLLAAGMFPTEGSLLSLALFLVLIGVCCVMVFLTLRNVYVYELFSYGWTPLFVAALISSLAGLLLDRNAAKFDGFALLAPVQSGLPGVAAAILTSTLSSNLHTGRILAPTRSSLGNYAPLNEADQRDDSPHSTNQNNQSLKGMFSENFSPLCGWRLPLALLGCTTLVQH</sequence>
<keyword evidence="7" id="KW-0406">Ion transport</keyword>
<evidence type="ECO:0000256" key="3">
    <source>
        <dbReference type="ARBA" id="ARBA00022448"/>
    </source>
</evidence>
<feature type="transmembrane region" description="Helical" evidence="10">
    <location>
        <begin position="212"/>
        <end position="240"/>
    </location>
</feature>
<gene>
    <name evidence="12" type="ORF">MPSI1_001837</name>
</gene>
<evidence type="ECO:0000256" key="5">
    <source>
        <dbReference type="ARBA" id="ARBA00022842"/>
    </source>
</evidence>
<feature type="compositionally biased region" description="Basic and acidic residues" evidence="9">
    <location>
        <begin position="7"/>
        <end position="26"/>
    </location>
</feature>
<feature type="transmembrane region" description="Helical" evidence="10">
    <location>
        <begin position="345"/>
        <end position="365"/>
    </location>
</feature>
<name>A0AAF0JDN2_9BASI</name>
<keyword evidence="4 10" id="KW-0812">Transmembrane</keyword>
<reference evidence="12" key="1">
    <citation type="submission" date="2023-02" db="EMBL/GenBank/DDBJ databases">
        <title>Mating type loci evolution in Malassezia.</title>
        <authorList>
            <person name="Coelho M.A."/>
        </authorList>
    </citation>
    <scope>NUCLEOTIDE SEQUENCE</scope>
    <source>
        <strain evidence="12">CBS 14136</strain>
    </source>
</reference>
<feature type="transmembrane region" description="Helical" evidence="10">
    <location>
        <begin position="131"/>
        <end position="153"/>
    </location>
</feature>
<feature type="transmembrane region" description="Helical" evidence="10">
    <location>
        <begin position="315"/>
        <end position="333"/>
    </location>
</feature>
<evidence type="ECO:0000256" key="6">
    <source>
        <dbReference type="ARBA" id="ARBA00022989"/>
    </source>
</evidence>
<keyword evidence="3" id="KW-0813">Transport</keyword>
<feature type="transmembrane region" description="Helical" evidence="10">
    <location>
        <begin position="252"/>
        <end position="276"/>
    </location>
</feature>
<feature type="domain" description="SLC41A/MgtE integral membrane" evidence="11">
    <location>
        <begin position="90"/>
        <end position="268"/>
    </location>
</feature>
<keyword evidence="8 10" id="KW-0472">Membrane</keyword>
<dbReference type="EMBL" id="CP118376">
    <property type="protein sequence ID" value="WFD43182.1"/>
    <property type="molecule type" value="Genomic_DNA"/>
</dbReference>
<protein>
    <recommendedName>
        <fullName evidence="11">SLC41A/MgtE integral membrane domain-containing protein</fullName>
    </recommendedName>
</protein>
<accession>A0AAF0JDN2</accession>
<evidence type="ECO:0000313" key="12">
    <source>
        <dbReference type="EMBL" id="WFD43182.1"/>
    </source>
</evidence>
<evidence type="ECO:0000256" key="1">
    <source>
        <dbReference type="ARBA" id="ARBA00004141"/>
    </source>
</evidence>
<proteinExistence type="inferred from homology"/>
<evidence type="ECO:0000256" key="8">
    <source>
        <dbReference type="ARBA" id="ARBA00023136"/>
    </source>
</evidence>
<dbReference type="GO" id="GO:0008324">
    <property type="term" value="F:monoatomic cation transmembrane transporter activity"/>
    <property type="evidence" value="ECO:0007669"/>
    <property type="project" value="InterPro"/>
</dbReference>
<evidence type="ECO:0000256" key="4">
    <source>
        <dbReference type="ARBA" id="ARBA00022692"/>
    </source>
</evidence>
<feature type="region of interest" description="Disordered" evidence="9">
    <location>
        <begin position="387"/>
        <end position="407"/>
    </location>
</feature>
<keyword evidence="6 10" id="KW-1133">Transmembrane helix</keyword>
<dbReference type="InterPro" id="IPR045349">
    <property type="entry name" value="SLC41A1-3"/>
</dbReference>
<dbReference type="PANTHER" id="PTHR16228">
    <property type="entry name" value="DIVALENT CATION TRANSPORTER SOLUTE CARRIER FAMILY 41"/>
    <property type="match status" value="1"/>
</dbReference>
<evidence type="ECO:0000256" key="2">
    <source>
        <dbReference type="ARBA" id="ARBA00009749"/>
    </source>
</evidence>
<dbReference type="Gene3D" id="1.10.357.20">
    <property type="entry name" value="SLC41 divalent cation transporters, integral membrane domain"/>
    <property type="match status" value="1"/>
</dbReference>
<dbReference type="Pfam" id="PF01769">
    <property type="entry name" value="MgtE"/>
    <property type="match status" value="1"/>
</dbReference>
<dbReference type="InterPro" id="IPR036739">
    <property type="entry name" value="SLC41_membr_dom_sf"/>
</dbReference>
<dbReference type="PANTHER" id="PTHR16228:SF7">
    <property type="entry name" value="SLC41A_MGTE INTEGRAL MEMBRANE DOMAIN-CONTAINING PROTEIN"/>
    <property type="match status" value="1"/>
</dbReference>
<dbReference type="AlphaFoldDB" id="A0AAF0JDN2"/>
<keyword evidence="13" id="KW-1185">Reference proteome</keyword>
<evidence type="ECO:0000259" key="11">
    <source>
        <dbReference type="Pfam" id="PF01769"/>
    </source>
</evidence>
<dbReference type="SUPFAM" id="SSF161093">
    <property type="entry name" value="MgtE membrane domain-like"/>
    <property type="match status" value="2"/>
</dbReference>
<dbReference type="InterPro" id="IPR006667">
    <property type="entry name" value="SLC41_membr_dom"/>
</dbReference>
<keyword evidence="5" id="KW-0460">Magnesium</keyword>
<dbReference type="Proteomes" id="UP001214628">
    <property type="component" value="Chromosome 2"/>
</dbReference>
<organism evidence="12 13">
    <name type="scientific">Malassezia psittaci</name>
    <dbReference type="NCBI Taxonomy" id="1821823"/>
    <lineage>
        <taxon>Eukaryota</taxon>
        <taxon>Fungi</taxon>
        <taxon>Dikarya</taxon>
        <taxon>Basidiomycota</taxon>
        <taxon>Ustilaginomycotina</taxon>
        <taxon>Malasseziomycetes</taxon>
        <taxon>Malasseziales</taxon>
        <taxon>Malasseziaceae</taxon>
        <taxon>Malassezia</taxon>
    </lineage>
</organism>
<evidence type="ECO:0000256" key="7">
    <source>
        <dbReference type="ARBA" id="ARBA00023065"/>
    </source>
</evidence>
<feature type="transmembrane region" description="Helical" evidence="10">
    <location>
        <begin position="46"/>
        <end position="66"/>
    </location>
</feature>
<comment type="similarity">
    <text evidence="2">Belongs to the SLC41A transporter family.</text>
</comment>
<dbReference type="GO" id="GO:0005886">
    <property type="term" value="C:plasma membrane"/>
    <property type="evidence" value="ECO:0007669"/>
    <property type="project" value="TreeGrafter"/>
</dbReference>
<evidence type="ECO:0000256" key="10">
    <source>
        <dbReference type="SAM" id="Phobius"/>
    </source>
</evidence>
<feature type="transmembrane region" description="Helical" evidence="10">
    <location>
        <begin position="282"/>
        <end position="303"/>
    </location>
</feature>
<feature type="region of interest" description="Disordered" evidence="9">
    <location>
        <begin position="1"/>
        <end position="27"/>
    </location>
</feature>
<evidence type="ECO:0000313" key="13">
    <source>
        <dbReference type="Proteomes" id="UP001214628"/>
    </source>
</evidence>
<comment type="subcellular location">
    <subcellularLocation>
        <location evidence="1">Membrane</location>
        <topology evidence="1">Multi-pass membrane protein</topology>
    </subcellularLocation>
</comment>
<evidence type="ECO:0000256" key="9">
    <source>
        <dbReference type="SAM" id="MobiDB-lite"/>
    </source>
</evidence>